<dbReference type="Proteomes" id="UP000034112">
    <property type="component" value="Unassembled WGS sequence"/>
</dbReference>
<proteinExistence type="predicted"/>
<gene>
    <name evidence="1" type="ORF">THAR02_03120</name>
</gene>
<protein>
    <recommendedName>
        <fullName evidence="3">Proteasome assembly chaperone 3</fullName>
    </recommendedName>
</protein>
<sequence>MATTLDIREDAFPARSRSASGLVNGVSTEVTLLEFSDKILITISQEGRLAQWIQVPMMGTTAGIVDMALPSSGHGLLPATHLAPKTLLGGGGDDRETLGQLYASQIASHISLKSPEERRTLVFGFGLAKAEKEQETFFDLFELALKVL</sequence>
<reference evidence="2" key="1">
    <citation type="journal article" date="2015" name="Genome Announc.">
        <title>Draft whole-genome sequence of the biocontrol agent Trichoderma harzianum T6776.</title>
        <authorList>
            <person name="Baroncelli R."/>
            <person name="Piaggeschi G."/>
            <person name="Fiorini L."/>
            <person name="Bertolini E."/>
            <person name="Zapparata A."/>
            <person name="Pe M.E."/>
            <person name="Sarrocco S."/>
            <person name="Vannacci G."/>
        </authorList>
    </citation>
    <scope>NUCLEOTIDE SEQUENCE [LARGE SCALE GENOMIC DNA]</scope>
    <source>
        <strain evidence="2">T6776</strain>
    </source>
</reference>
<dbReference type="AlphaFoldDB" id="A0A0F9XXP7"/>
<evidence type="ECO:0008006" key="3">
    <source>
        <dbReference type="Google" id="ProtNLM"/>
    </source>
</evidence>
<dbReference type="InterPro" id="IPR053720">
    <property type="entry name" value="Psm_Assembly_Chaperone"/>
</dbReference>
<evidence type="ECO:0000313" key="2">
    <source>
        <dbReference type="Proteomes" id="UP000034112"/>
    </source>
</evidence>
<dbReference type="OMA" id="WLHVPME"/>
<evidence type="ECO:0000313" key="1">
    <source>
        <dbReference type="EMBL" id="KKP04783.1"/>
    </source>
</evidence>
<dbReference type="PANTHER" id="PTHR31051">
    <property type="entry name" value="PROTEASOME ASSEMBLY CHAPERONE 3"/>
    <property type="match status" value="1"/>
</dbReference>
<dbReference type="InterPro" id="IPR018788">
    <property type="entry name" value="Proteasome_assmbl_chp_3"/>
</dbReference>
<dbReference type="EMBL" id="JOKZ01000067">
    <property type="protein sequence ID" value="KKP04783.1"/>
    <property type="molecule type" value="Genomic_DNA"/>
</dbReference>
<dbReference type="OrthoDB" id="5593278at2759"/>
<dbReference type="GO" id="GO:0043248">
    <property type="term" value="P:proteasome assembly"/>
    <property type="evidence" value="ECO:0007669"/>
    <property type="project" value="InterPro"/>
</dbReference>
<organism evidence="1 2">
    <name type="scientific">Trichoderma harzianum</name>
    <name type="common">Hypocrea lixii</name>
    <dbReference type="NCBI Taxonomy" id="5544"/>
    <lineage>
        <taxon>Eukaryota</taxon>
        <taxon>Fungi</taxon>
        <taxon>Dikarya</taxon>
        <taxon>Ascomycota</taxon>
        <taxon>Pezizomycotina</taxon>
        <taxon>Sordariomycetes</taxon>
        <taxon>Hypocreomycetidae</taxon>
        <taxon>Hypocreales</taxon>
        <taxon>Hypocreaceae</taxon>
        <taxon>Trichoderma</taxon>
    </lineage>
</organism>
<accession>A0A0F9XXP7</accession>
<dbReference type="Gene3D" id="3.30.230.90">
    <property type="match status" value="1"/>
</dbReference>
<dbReference type="PANTHER" id="PTHR31051:SF1">
    <property type="entry name" value="PROTEASOME ASSEMBLY CHAPERONE 3"/>
    <property type="match status" value="1"/>
</dbReference>
<comment type="caution">
    <text evidence="1">The sequence shown here is derived from an EMBL/GenBank/DDBJ whole genome shotgun (WGS) entry which is preliminary data.</text>
</comment>
<name>A0A0F9XXP7_TRIHA</name>